<gene>
    <name evidence="2" type="ORF">GCM10007416_22640</name>
</gene>
<dbReference type="InterPro" id="IPR000182">
    <property type="entry name" value="GNAT_dom"/>
</dbReference>
<organism evidence="2 3">
    <name type="scientific">Kroppenstedtia guangzhouensis</name>
    <dbReference type="NCBI Taxonomy" id="1274356"/>
    <lineage>
        <taxon>Bacteria</taxon>
        <taxon>Bacillati</taxon>
        <taxon>Bacillota</taxon>
        <taxon>Bacilli</taxon>
        <taxon>Bacillales</taxon>
        <taxon>Thermoactinomycetaceae</taxon>
        <taxon>Kroppenstedtia</taxon>
    </lineage>
</organism>
<dbReference type="SUPFAM" id="SSF55729">
    <property type="entry name" value="Acyl-CoA N-acyltransferases (Nat)"/>
    <property type="match status" value="1"/>
</dbReference>
<sequence length="175" mass="19852">MGPVPEERGTEMKEHPKVKFRQMTPADIAGVLVVERASFSTPWTRQAFFNELVHNQFSTYILAMTNDRIIGYGGMWLILKEAHITNIAVHPDWRGRGIGESMFDYLMALAHLSGAEKMTLEVRVSNEIAQNLYRKKGFKATGIRPRYYTDNQEDALIMWAELGGENDEKMLGAGN</sequence>
<keyword evidence="3" id="KW-1185">Reference proteome</keyword>
<name>A0ABQ1GRN4_9BACL</name>
<dbReference type="InterPro" id="IPR050276">
    <property type="entry name" value="MshD_Acetyltransferase"/>
</dbReference>
<accession>A0ABQ1GRN4</accession>
<comment type="caution">
    <text evidence="2">The sequence shown here is derived from an EMBL/GenBank/DDBJ whole genome shotgun (WGS) entry which is preliminary data.</text>
</comment>
<dbReference type="PANTHER" id="PTHR43617:SF20">
    <property type="entry name" value="N-ALPHA-ACETYLTRANSFERASE RIMI"/>
    <property type="match status" value="1"/>
</dbReference>
<reference evidence="3" key="1">
    <citation type="journal article" date="2019" name="Int. J. Syst. Evol. Microbiol.">
        <title>The Global Catalogue of Microorganisms (GCM) 10K type strain sequencing project: providing services to taxonomists for standard genome sequencing and annotation.</title>
        <authorList>
            <consortium name="The Broad Institute Genomics Platform"/>
            <consortium name="The Broad Institute Genome Sequencing Center for Infectious Disease"/>
            <person name="Wu L."/>
            <person name="Ma J."/>
        </authorList>
    </citation>
    <scope>NUCLEOTIDE SEQUENCE [LARGE SCALE GENOMIC DNA]</scope>
    <source>
        <strain evidence="3">CGMCC 1.12404</strain>
    </source>
</reference>
<dbReference type="NCBIfam" id="TIGR01575">
    <property type="entry name" value="rimI"/>
    <property type="match status" value="1"/>
</dbReference>
<dbReference type="EMBL" id="BMEX01000007">
    <property type="protein sequence ID" value="GGA48947.1"/>
    <property type="molecule type" value="Genomic_DNA"/>
</dbReference>
<protein>
    <submittedName>
        <fullName evidence="2">Ribosomal-protein-alanine acetyltransferase</fullName>
    </submittedName>
</protein>
<dbReference type="Proteomes" id="UP000617979">
    <property type="component" value="Unassembled WGS sequence"/>
</dbReference>
<evidence type="ECO:0000259" key="1">
    <source>
        <dbReference type="PROSITE" id="PS51186"/>
    </source>
</evidence>
<dbReference type="Pfam" id="PF00583">
    <property type="entry name" value="Acetyltransf_1"/>
    <property type="match status" value="1"/>
</dbReference>
<feature type="domain" description="N-acetyltransferase" evidence="1">
    <location>
        <begin position="18"/>
        <end position="163"/>
    </location>
</feature>
<proteinExistence type="predicted"/>
<dbReference type="InterPro" id="IPR006464">
    <property type="entry name" value="AcTrfase_RimI/Ard1"/>
</dbReference>
<evidence type="ECO:0000313" key="2">
    <source>
        <dbReference type="EMBL" id="GGA48947.1"/>
    </source>
</evidence>
<dbReference type="InterPro" id="IPR016181">
    <property type="entry name" value="Acyl_CoA_acyltransferase"/>
</dbReference>
<dbReference type="PROSITE" id="PS51186">
    <property type="entry name" value="GNAT"/>
    <property type="match status" value="1"/>
</dbReference>
<dbReference type="CDD" id="cd04301">
    <property type="entry name" value="NAT_SF"/>
    <property type="match status" value="1"/>
</dbReference>
<evidence type="ECO:0000313" key="3">
    <source>
        <dbReference type="Proteomes" id="UP000617979"/>
    </source>
</evidence>
<dbReference type="PANTHER" id="PTHR43617">
    <property type="entry name" value="L-AMINO ACID N-ACETYLTRANSFERASE"/>
    <property type="match status" value="1"/>
</dbReference>
<dbReference type="Gene3D" id="3.40.630.30">
    <property type="match status" value="1"/>
</dbReference>